<sequence>MLLVLTRREQRRRLFSPAELVLLAASLAGATAGIVALATHRITI</sequence>
<reference evidence="2" key="1">
    <citation type="submission" date="2021-01" db="EMBL/GenBank/DDBJ databases">
        <title>Whole genome shotgun sequence of Actinocatenispora rupis NBRC 107355.</title>
        <authorList>
            <person name="Komaki H."/>
            <person name="Tamura T."/>
        </authorList>
    </citation>
    <scope>NUCLEOTIDE SEQUENCE</scope>
    <source>
        <strain evidence="2">NBRC 107355</strain>
    </source>
</reference>
<comment type="caution">
    <text evidence="2">The sequence shown here is derived from an EMBL/GenBank/DDBJ whole genome shotgun (WGS) entry which is preliminary data.</text>
</comment>
<dbReference type="EMBL" id="BOMB01000012">
    <property type="protein sequence ID" value="GID11422.1"/>
    <property type="molecule type" value="Genomic_DNA"/>
</dbReference>
<gene>
    <name evidence="2" type="ORF">Aru02nite_23110</name>
</gene>
<protein>
    <submittedName>
        <fullName evidence="2">Uncharacterized protein</fullName>
    </submittedName>
</protein>
<keyword evidence="1" id="KW-1133">Transmembrane helix</keyword>
<keyword evidence="3" id="KW-1185">Reference proteome</keyword>
<keyword evidence="1" id="KW-0472">Membrane</keyword>
<feature type="transmembrane region" description="Helical" evidence="1">
    <location>
        <begin position="20"/>
        <end position="39"/>
    </location>
</feature>
<organism evidence="2 3">
    <name type="scientific">Actinocatenispora rupis</name>
    <dbReference type="NCBI Taxonomy" id="519421"/>
    <lineage>
        <taxon>Bacteria</taxon>
        <taxon>Bacillati</taxon>
        <taxon>Actinomycetota</taxon>
        <taxon>Actinomycetes</taxon>
        <taxon>Micromonosporales</taxon>
        <taxon>Micromonosporaceae</taxon>
        <taxon>Actinocatenispora</taxon>
    </lineage>
</organism>
<evidence type="ECO:0000313" key="3">
    <source>
        <dbReference type="Proteomes" id="UP000612808"/>
    </source>
</evidence>
<dbReference type="RefSeq" id="WP_275408615.1">
    <property type="nucleotide sequence ID" value="NZ_BAAAZM010000006.1"/>
</dbReference>
<dbReference type="Proteomes" id="UP000612808">
    <property type="component" value="Unassembled WGS sequence"/>
</dbReference>
<evidence type="ECO:0000313" key="2">
    <source>
        <dbReference type="EMBL" id="GID11422.1"/>
    </source>
</evidence>
<proteinExistence type="predicted"/>
<keyword evidence="1" id="KW-0812">Transmembrane</keyword>
<evidence type="ECO:0000256" key="1">
    <source>
        <dbReference type="SAM" id="Phobius"/>
    </source>
</evidence>
<accession>A0A8J3NC69</accession>
<name>A0A8J3NC69_9ACTN</name>
<dbReference type="AlphaFoldDB" id="A0A8J3NC69"/>